<dbReference type="PANTHER" id="PTHR30055:SF209">
    <property type="entry name" value="POSSIBLE TRANSCRIPTIONAL REGULATORY PROTEIN (PROBABLY TETR-FAMILY)"/>
    <property type="match status" value="1"/>
</dbReference>
<organism evidence="4">
    <name type="scientific">Streptomyces sp. R21</name>
    <dbReference type="NCBI Taxonomy" id="3238627"/>
    <lineage>
        <taxon>Bacteria</taxon>
        <taxon>Bacillati</taxon>
        <taxon>Actinomycetota</taxon>
        <taxon>Actinomycetes</taxon>
        <taxon>Kitasatosporales</taxon>
        <taxon>Streptomycetaceae</taxon>
        <taxon>Streptomyces</taxon>
    </lineage>
</organism>
<dbReference type="InterPro" id="IPR001647">
    <property type="entry name" value="HTH_TetR"/>
</dbReference>
<dbReference type="Pfam" id="PF00440">
    <property type="entry name" value="TetR_N"/>
    <property type="match status" value="1"/>
</dbReference>
<dbReference type="GO" id="GO:0003700">
    <property type="term" value="F:DNA-binding transcription factor activity"/>
    <property type="evidence" value="ECO:0007669"/>
    <property type="project" value="TreeGrafter"/>
</dbReference>
<dbReference type="InterPro" id="IPR009057">
    <property type="entry name" value="Homeodomain-like_sf"/>
</dbReference>
<dbReference type="Gene3D" id="1.10.357.10">
    <property type="entry name" value="Tetracycline Repressor, domain 2"/>
    <property type="match status" value="1"/>
</dbReference>
<dbReference type="SUPFAM" id="SSF46689">
    <property type="entry name" value="Homeodomain-like"/>
    <property type="match status" value="1"/>
</dbReference>
<sequence>MDPRERILKAATDLLVSSADADFSTRAVCEAAGVGAPVLYRHFGDKAGLLSAVVDRGFEEYLATKRAARPSADPVQDVRDGWDNHVRFALAHPNHYRLMFSPGLPVPPDAVNEAHQLLRETLDRCAVAGRLRVSLDVATQMVMSANTGVALSLVARPAHYPDAEFSTRVRDAVVDAITQPAANEKRPSAPSDGVPAAAATLSARLRATPPAALSAAETGLLQEWLDALTGGGA</sequence>
<dbReference type="EMBL" id="CP163435">
    <property type="protein sequence ID" value="XDQ24683.1"/>
    <property type="molecule type" value="Genomic_DNA"/>
</dbReference>
<dbReference type="SUPFAM" id="SSF48498">
    <property type="entry name" value="Tetracyclin repressor-like, C-terminal domain"/>
    <property type="match status" value="1"/>
</dbReference>
<dbReference type="PRINTS" id="PR00455">
    <property type="entry name" value="HTHTETR"/>
</dbReference>
<dbReference type="PROSITE" id="PS50977">
    <property type="entry name" value="HTH_TETR_2"/>
    <property type="match status" value="1"/>
</dbReference>
<reference evidence="4" key="1">
    <citation type="submission" date="2024-07" db="EMBL/GenBank/DDBJ databases">
        <authorList>
            <person name="Yu S.T."/>
        </authorList>
    </citation>
    <scope>NUCLEOTIDE SEQUENCE</scope>
    <source>
        <strain evidence="4">R21</strain>
    </source>
</reference>
<evidence type="ECO:0000256" key="2">
    <source>
        <dbReference type="PROSITE-ProRule" id="PRU00335"/>
    </source>
</evidence>
<feature type="DNA-binding region" description="H-T-H motif" evidence="2">
    <location>
        <begin position="24"/>
        <end position="43"/>
    </location>
</feature>
<dbReference type="GO" id="GO:0000976">
    <property type="term" value="F:transcription cis-regulatory region binding"/>
    <property type="evidence" value="ECO:0007669"/>
    <property type="project" value="TreeGrafter"/>
</dbReference>
<evidence type="ECO:0000256" key="1">
    <source>
        <dbReference type="ARBA" id="ARBA00023125"/>
    </source>
</evidence>
<dbReference type="InterPro" id="IPR036271">
    <property type="entry name" value="Tet_transcr_reg_TetR-rel_C_sf"/>
</dbReference>
<dbReference type="RefSeq" id="WP_369231549.1">
    <property type="nucleotide sequence ID" value="NZ_CP163435.1"/>
</dbReference>
<dbReference type="InterPro" id="IPR050109">
    <property type="entry name" value="HTH-type_TetR-like_transc_reg"/>
</dbReference>
<dbReference type="AlphaFoldDB" id="A0AB39P6H3"/>
<protein>
    <submittedName>
        <fullName evidence="4">TetR/AcrR family transcriptional regulator</fullName>
    </submittedName>
</protein>
<evidence type="ECO:0000313" key="4">
    <source>
        <dbReference type="EMBL" id="XDQ24683.1"/>
    </source>
</evidence>
<dbReference type="PANTHER" id="PTHR30055">
    <property type="entry name" value="HTH-TYPE TRANSCRIPTIONAL REGULATOR RUTR"/>
    <property type="match status" value="1"/>
</dbReference>
<keyword evidence="1 2" id="KW-0238">DNA-binding</keyword>
<evidence type="ECO:0000259" key="3">
    <source>
        <dbReference type="PROSITE" id="PS50977"/>
    </source>
</evidence>
<proteinExistence type="predicted"/>
<name>A0AB39P6H3_9ACTN</name>
<gene>
    <name evidence="4" type="ORF">AB5J56_08315</name>
</gene>
<accession>A0AB39P6H3</accession>
<feature type="domain" description="HTH tetR-type" evidence="3">
    <location>
        <begin position="1"/>
        <end position="61"/>
    </location>
</feature>